<dbReference type="KEGG" id="xtr:116411560"/>
<dbReference type="SUPFAM" id="SSF48726">
    <property type="entry name" value="Immunoglobulin"/>
    <property type="match status" value="1"/>
</dbReference>
<dbReference type="OrthoDB" id="10012075at2759"/>
<dbReference type="PANTHER" id="PTHR25466:SF9">
    <property type="entry name" value="FIBRONECTIN TYPE-III DOMAIN-CONTAINING PROTEIN"/>
    <property type="match status" value="1"/>
</dbReference>
<feature type="region of interest" description="Disordered" evidence="11">
    <location>
        <begin position="233"/>
        <end position="256"/>
    </location>
</feature>
<organism evidence="13 14">
    <name type="scientific">Xenopus tropicalis</name>
    <name type="common">Western clawed frog</name>
    <name type="synonym">Silurana tropicalis</name>
    <dbReference type="NCBI Taxonomy" id="8364"/>
    <lineage>
        <taxon>Eukaryota</taxon>
        <taxon>Metazoa</taxon>
        <taxon>Chordata</taxon>
        <taxon>Craniata</taxon>
        <taxon>Vertebrata</taxon>
        <taxon>Euteleostomi</taxon>
        <taxon>Amphibia</taxon>
        <taxon>Batrachia</taxon>
        <taxon>Anura</taxon>
        <taxon>Pipoidea</taxon>
        <taxon>Pipidae</taxon>
        <taxon>Xenopodinae</taxon>
        <taxon>Xenopus</taxon>
        <taxon>Silurana</taxon>
    </lineage>
</organism>
<evidence type="ECO:0000256" key="4">
    <source>
        <dbReference type="ARBA" id="ARBA00022729"/>
    </source>
</evidence>
<evidence type="ECO:0000256" key="1">
    <source>
        <dbReference type="ARBA" id="ARBA00004251"/>
    </source>
</evidence>
<evidence type="ECO:0000256" key="8">
    <source>
        <dbReference type="ARBA" id="ARBA00023170"/>
    </source>
</evidence>
<evidence type="ECO:0000256" key="11">
    <source>
        <dbReference type="SAM" id="MobiDB-lite"/>
    </source>
</evidence>
<dbReference type="PANTHER" id="PTHR25466">
    <property type="entry name" value="T-LYMPHOCYTE ACTIVATION ANTIGEN"/>
    <property type="match status" value="1"/>
</dbReference>
<keyword evidence="10" id="KW-0393">Immunoglobulin domain</keyword>
<reference evidence="14" key="1">
    <citation type="submission" date="2025-08" db="UniProtKB">
        <authorList>
            <consortium name="RefSeq"/>
        </authorList>
    </citation>
    <scope>IDENTIFICATION</scope>
    <source>
        <strain evidence="14">Nigerian</strain>
        <tissue evidence="14">Liver and blood</tissue>
    </source>
</reference>
<keyword evidence="7" id="KW-1015">Disulfide bond</keyword>
<name>A0A8J1JPT1_XENTR</name>
<sequence length="256" mass="28893">MQFGPYCRMRLYCTYHDCNVISLFFIAVKVENFTLFESKLTLKAHTANTIPCMFHTRRHLNPLKVQLEWGKIERNEYVPLIHLYGDHVRKASSDYGDKYQVFIPEVSKGNCSLVINPTEITDSGTYQVRLTIVGKLYQPTPSIEVEVVNQPKGESRGWFKKKTTTVPPTTTTMMATKAKKGSAANNNESASDIIFHQLDAIEKKIFIFIIVIGVFLSIAVMAGVLLIIKLRQKSKNGDEEEGEDDESESEDSSDSS</sequence>
<dbReference type="InterPro" id="IPR051713">
    <property type="entry name" value="T-cell_Activation_Regulation"/>
</dbReference>
<dbReference type="GO" id="GO:0005886">
    <property type="term" value="C:plasma membrane"/>
    <property type="evidence" value="ECO:0007669"/>
    <property type="project" value="UniProtKB-SubCell"/>
</dbReference>
<dbReference type="AGR" id="Xenbase:XB-GENE-29097247"/>
<evidence type="ECO:0000313" key="15">
    <source>
        <dbReference type="Xenbase" id="XB-GENE-29097247"/>
    </source>
</evidence>
<keyword evidence="6 12" id="KW-0472">Membrane</keyword>
<dbReference type="InterPro" id="IPR013783">
    <property type="entry name" value="Ig-like_fold"/>
</dbReference>
<evidence type="ECO:0000256" key="12">
    <source>
        <dbReference type="SAM" id="Phobius"/>
    </source>
</evidence>
<evidence type="ECO:0000256" key="2">
    <source>
        <dbReference type="ARBA" id="ARBA00022475"/>
    </source>
</evidence>
<proteinExistence type="predicted"/>
<feature type="compositionally biased region" description="Acidic residues" evidence="11">
    <location>
        <begin position="238"/>
        <end position="256"/>
    </location>
</feature>
<dbReference type="Proteomes" id="UP000008143">
    <property type="component" value="Chromosome 6"/>
</dbReference>
<feature type="transmembrane region" description="Helical" evidence="12">
    <location>
        <begin position="205"/>
        <end position="228"/>
    </location>
</feature>
<evidence type="ECO:0000256" key="3">
    <source>
        <dbReference type="ARBA" id="ARBA00022692"/>
    </source>
</evidence>
<keyword evidence="13" id="KW-1185">Reference proteome</keyword>
<evidence type="ECO:0000256" key="5">
    <source>
        <dbReference type="ARBA" id="ARBA00022989"/>
    </source>
</evidence>
<protein>
    <submittedName>
        <fullName evidence="14">Uncharacterized protein LOC116411560 isoform X1</fullName>
    </submittedName>
</protein>
<keyword evidence="4" id="KW-0732">Signal</keyword>
<keyword evidence="2" id="KW-1003">Cell membrane</keyword>
<accession>A0A8J1JPT1</accession>
<evidence type="ECO:0000256" key="9">
    <source>
        <dbReference type="ARBA" id="ARBA00023180"/>
    </source>
</evidence>
<evidence type="ECO:0000313" key="13">
    <source>
        <dbReference type="Proteomes" id="UP000008143"/>
    </source>
</evidence>
<evidence type="ECO:0000256" key="6">
    <source>
        <dbReference type="ARBA" id="ARBA00023136"/>
    </source>
</evidence>
<dbReference type="InterPro" id="IPR036179">
    <property type="entry name" value="Ig-like_dom_sf"/>
</dbReference>
<evidence type="ECO:0000256" key="7">
    <source>
        <dbReference type="ARBA" id="ARBA00023157"/>
    </source>
</evidence>
<gene>
    <name evidence="14 15" type="primary">LOC116411560</name>
</gene>
<dbReference type="RefSeq" id="XP_031759888.1">
    <property type="nucleotide sequence ID" value="XM_031904028.1"/>
</dbReference>
<evidence type="ECO:0000256" key="10">
    <source>
        <dbReference type="ARBA" id="ARBA00023319"/>
    </source>
</evidence>
<dbReference type="Xenbase" id="XB-GENE-29097247">
    <property type="gene designation" value="LOC116411560"/>
</dbReference>
<keyword evidence="5 12" id="KW-1133">Transmembrane helix</keyword>
<comment type="subcellular location">
    <subcellularLocation>
        <location evidence="1">Cell membrane</location>
        <topology evidence="1">Single-pass type I membrane protein</topology>
    </subcellularLocation>
</comment>
<evidence type="ECO:0000313" key="14">
    <source>
        <dbReference type="RefSeq" id="XP_031759888.1"/>
    </source>
</evidence>
<dbReference type="AlphaFoldDB" id="A0A8J1JPT1"/>
<keyword evidence="3 12" id="KW-0812">Transmembrane</keyword>
<dbReference type="GeneID" id="116411560"/>
<dbReference type="Gene3D" id="2.60.40.10">
    <property type="entry name" value="Immunoglobulins"/>
    <property type="match status" value="1"/>
</dbReference>
<keyword evidence="8" id="KW-0675">Receptor</keyword>
<keyword evidence="9" id="KW-0325">Glycoprotein</keyword>